<keyword evidence="11" id="KW-1185">Reference proteome</keyword>
<evidence type="ECO:0000256" key="3">
    <source>
        <dbReference type="ARBA" id="ARBA00021146"/>
    </source>
</evidence>
<dbReference type="Pfam" id="PF21050">
    <property type="entry name" value="ARMC9_ARM"/>
    <property type="match status" value="1"/>
</dbReference>
<evidence type="ECO:0000256" key="8">
    <source>
        <dbReference type="SAM" id="MobiDB-lite"/>
    </source>
</evidence>
<evidence type="ECO:0000256" key="7">
    <source>
        <dbReference type="ARBA" id="ARBA00023273"/>
    </source>
</evidence>
<dbReference type="GO" id="GO:0060271">
    <property type="term" value="P:cilium assembly"/>
    <property type="evidence" value="ECO:0007669"/>
    <property type="project" value="InterPro"/>
</dbReference>
<dbReference type="InterPro" id="IPR016024">
    <property type="entry name" value="ARM-type_fold"/>
</dbReference>
<dbReference type="InterPro" id="IPR011989">
    <property type="entry name" value="ARM-like"/>
</dbReference>
<dbReference type="RefSeq" id="XP_032821749.1">
    <property type="nucleotide sequence ID" value="XM_032965858.1"/>
</dbReference>
<organism evidence="11 12">
    <name type="scientific">Petromyzon marinus</name>
    <name type="common">Sea lamprey</name>
    <dbReference type="NCBI Taxonomy" id="7757"/>
    <lineage>
        <taxon>Eukaryota</taxon>
        <taxon>Metazoa</taxon>
        <taxon>Chordata</taxon>
        <taxon>Craniata</taxon>
        <taxon>Vertebrata</taxon>
        <taxon>Cyclostomata</taxon>
        <taxon>Hyperoartia</taxon>
        <taxon>Petromyzontiformes</taxon>
        <taxon>Petromyzontidae</taxon>
        <taxon>Petromyzon</taxon>
    </lineage>
</organism>
<dbReference type="InterPro" id="IPR048959">
    <property type="entry name" value="ARMC9_ARM_dom"/>
</dbReference>
<dbReference type="SUPFAM" id="SSF48371">
    <property type="entry name" value="ARM repeat"/>
    <property type="match status" value="1"/>
</dbReference>
<feature type="domain" description="LisH" evidence="9">
    <location>
        <begin position="492"/>
        <end position="611"/>
    </location>
</feature>
<keyword evidence="6" id="KW-0206">Cytoskeleton</keyword>
<dbReference type="AlphaFoldDB" id="A0AAJ7X504"/>
<proteinExistence type="predicted"/>
<feature type="compositionally biased region" description="Low complexity" evidence="8">
    <location>
        <begin position="811"/>
        <end position="832"/>
    </location>
</feature>
<dbReference type="FunFam" id="1.25.10.10:FF:000124">
    <property type="entry name" value="lisH domain-containing protein ARMC9 isoform X1"/>
    <property type="match status" value="1"/>
</dbReference>
<dbReference type="KEGG" id="pmrn:116948780"/>
<dbReference type="Pfam" id="PF21051">
    <property type="entry name" value="ARMC9_LisH"/>
    <property type="match status" value="1"/>
</dbReference>
<keyword evidence="7" id="KW-0966">Cell projection</keyword>
<feature type="compositionally biased region" description="Acidic residues" evidence="8">
    <location>
        <begin position="614"/>
        <end position="639"/>
    </location>
</feature>
<protein>
    <recommendedName>
        <fullName evidence="3">LisH domain-containing protein ARMC9</fullName>
    </recommendedName>
</protein>
<dbReference type="PANTHER" id="PTHR14881">
    <property type="entry name" value="LISH DOMAIN-CONTAINING PROTEIN ARMC9"/>
    <property type="match status" value="1"/>
</dbReference>
<reference evidence="12" key="1">
    <citation type="submission" date="2025-08" db="UniProtKB">
        <authorList>
            <consortium name="RefSeq"/>
        </authorList>
    </citation>
    <scope>IDENTIFICATION</scope>
    <source>
        <tissue evidence="12">Sperm</tissue>
    </source>
</reference>
<evidence type="ECO:0000313" key="11">
    <source>
        <dbReference type="Proteomes" id="UP001318040"/>
    </source>
</evidence>
<dbReference type="Pfam" id="PF23138">
    <property type="entry name" value="CTLH_Armc9"/>
    <property type="match status" value="1"/>
</dbReference>
<sequence>MTGVAVASMETVAKRGCSTAIPDSARVMGDALAYEAELSSIIREYLNFMEYEETVKALDRECSSKGKAVPKSGGVMKDSNVLLVQGELLSAFDQGERTEFFVLWGENIPGTLCDSDPTAQKLEFYLQIHFAIYPIQHAVGKPDSAMVEASMTEFKTFLETRGSALSQTTEFLPFYALPFVPKPAAHPSFRQLFSNSWTPELRTQLERFLSLTLKANSFPRLLTLFKEGGHASRDLHERLHECERRAVDADRRATGYTRRYSKLQADYHGLISVTAELVDSLEATISGKMITAEYLQSICTRLFSSQLRHSLVHSVDFTRPGTYDDYWYAEQASTILRASVAPMHPRDIPLLPSLDYDKLRHDLLHGTDRLKALLLQALRWRLTKSQQGEQRDTVLQAFIANDLLGCHARSQYNADVLGLLMSKSEVVRQYMARLINALASLADGRTYLSQSPAVLRVLQESLQAEDRDSLTRENVLGALQKLSLKRSLQTAMIQDGLVLWLISELGDTDALSDYTLEYSVALLMNLCLRSAGKRKCAEDARSVFKVLTDLLGHENQEIRPYVNGALYSILALYSIREEAKAMGMEEILSCFVKEGNVETNRQIEFIIKQLNSDSPDEGVESDDEEQEEEDEEEQDGMELDLDKAEVLRPQAGELTGEKLLSAEYLGIMTNTLQHRRRNPAIVSQSMNEPLQRPVTPSTHRSALTVPVNLSEGGGSVTAHSDVSSRPPTRSGSRPSSASPANGGAEASPRSLREPPSHTADSEVQVASGSVRDVKVAFGSRPRIPRTPESPAAQALRLKTPPSLAPRFSRAGPQQGRPSSGGSSKHSSWSSNK</sequence>
<dbReference type="InterPro" id="IPR056327">
    <property type="entry name" value="ARMC9_CTLH-like_dom"/>
</dbReference>
<feature type="compositionally biased region" description="Polar residues" evidence="8">
    <location>
        <begin position="681"/>
        <end position="701"/>
    </location>
</feature>
<dbReference type="PROSITE" id="PS50896">
    <property type="entry name" value="LISH"/>
    <property type="match status" value="1"/>
</dbReference>
<comment type="subcellular location">
    <subcellularLocation>
        <location evidence="2">Cytoplasm</location>
        <location evidence="2">Cytoskeleton</location>
        <location evidence="2">Cilium basal body</location>
    </subcellularLocation>
    <subcellularLocation>
        <location evidence="1">Cytoplasm</location>
        <location evidence="1">Cytoskeleton</location>
        <location evidence="1">Microtubule organizing center</location>
        <location evidence="1">Centrosome</location>
        <location evidence="1">Centriole</location>
    </subcellularLocation>
</comment>
<dbReference type="Proteomes" id="UP001318040">
    <property type="component" value="Chromosome 35"/>
</dbReference>
<evidence type="ECO:0000313" key="12">
    <source>
        <dbReference type="RefSeq" id="XP_032821749.1"/>
    </source>
</evidence>
<evidence type="ECO:0000256" key="2">
    <source>
        <dbReference type="ARBA" id="ARBA00004120"/>
    </source>
</evidence>
<dbReference type="CTD" id="80210"/>
<evidence type="ECO:0000256" key="1">
    <source>
        <dbReference type="ARBA" id="ARBA00004114"/>
    </source>
</evidence>
<feature type="compositionally biased region" description="Low complexity" evidence="8">
    <location>
        <begin position="723"/>
        <end position="748"/>
    </location>
</feature>
<evidence type="ECO:0000256" key="4">
    <source>
        <dbReference type="ARBA" id="ARBA00022490"/>
    </source>
</evidence>
<feature type="domain" description="ARMC9 CTLH-like" evidence="10">
    <location>
        <begin position="85"/>
        <end position="214"/>
    </location>
</feature>
<dbReference type="GO" id="GO:0005814">
    <property type="term" value="C:centriole"/>
    <property type="evidence" value="ECO:0007669"/>
    <property type="project" value="UniProtKB-SubCell"/>
</dbReference>
<keyword evidence="4" id="KW-0963">Cytoplasm</keyword>
<dbReference type="InterPro" id="IPR006594">
    <property type="entry name" value="LisH"/>
</dbReference>
<dbReference type="InterPro" id="IPR048957">
    <property type="entry name" value="ARMC9_LisH"/>
</dbReference>
<dbReference type="PANTHER" id="PTHR14881:SF4">
    <property type="entry name" value="LISH DOMAIN-CONTAINING PROTEIN ARMC9"/>
    <property type="match status" value="1"/>
</dbReference>
<dbReference type="GeneID" id="116948780"/>
<feature type="region of interest" description="Disordered" evidence="8">
    <location>
        <begin position="676"/>
        <end position="832"/>
    </location>
</feature>
<dbReference type="GO" id="GO:0036064">
    <property type="term" value="C:ciliary basal body"/>
    <property type="evidence" value="ECO:0007669"/>
    <property type="project" value="InterPro"/>
</dbReference>
<name>A0AAJ7X504_PETMA</name>
<dbReference type="GO" id="GO:0097542">
    <property type="term" value="C:ciliary tip"/>
    <property type="evidence" value="ECO:0007669"/>
    <property type="project" value="TreeGrafter"/>
</dbReference>
<evidence type="ECO:0000256" key="6">
    <source>
        <dbReference type="ARBA" id="ARBA00023212"/>
    </source>
</evidence>
<keyword evidence="5" id="KW-0970">Cilium biogenesis/degradation</keyword>
<feature type="region of interest" description="Disordered" evidence="8">
    <location>
        <begin position="612"/>
        <end position="641"/>
    </location>
</feature>
<gene>
    <name evidence="12" type="primary">ARMC9</name>
</gene>
<evidence type="ECO:0000259" key="10">
    <source>
        <dbReference type="Pfam" id="PF23138"/>
    </source>
</evidence>
<evidence type="ECO:0000256" key="5">
    <source>
        <dbReference type="ARBA" id="ARBA00022794"/>
    </source>
</evidence>
<dbReference type="InterPro" id="IPR040369">
    <property type="entry name" value="ARMC9"/>
</dbReference>
<dbReference type="Gene3D" id="1.25.10.10">
    <property type="entry name" value="Leucine-rich Repeat Variant"/>
    <property type="match status" value="1"/>
</dbReference>
<accession>A0AAJ7X504</accession>
<evidence type="ECO:0000259" key="9">
    <source>
        <dbReference type="Pfam" id="PF21050"/>
    </source>
</evidence>